<gene>
    <name evidence="2" type="ORF">GFH32_10915</name>
</gene>
<sequence>MSNLFIETNRLILRELQADDRDGFFLMDSDPAVHRYLYQTPIQTIEEADEAIRFIQSQYQQYGTGRLAVLDRETKAFLGWAGIKFIEGPMNGQSNFYEIGYRFAQRYWGKGYATEATKAIVAYGFQQFPTDTFYAITDIENEGSRNVLEKSGFQYQGNFDYDGLPVTWYVLSKEDWAKQHK</sequence>
<dbReference type="SUPFAM" id="SSF55729">
    <property type="entry name" value="Acyl-CoA N-acyltransferases (Nat)"/>
    <property type="match status" value="1"/>
</dbReference>
<reference evidence="2 3" key="1">
    <citation type="submission" date="2019-10" db="EMBL/GenBank/DDBJ databases">
        <authorList>
            <person name="Dong K."/>
        </authorList>
    </citation>
    <scope>NUCLEOTIDE SEQUENCE [LARGE SCALE GENOMIC DNA]</scope>
    <source>
        <strain evidence="3">dk4302</strain>
    </source>
</reference>
<accession>A0A5Q0QD17</accession>
<dbReference type="InterPro" id="IPR000182">
    <property type="entry name" value="GNAT_dom"/>
</dbReference>
<dbReference type="AlphaFoldDB" id="A0A5Q0QD17"/>
<dbReference type="InterPro" id="IPR051531">
    <property type="entry name" value="N-acetyltransferase"/>
</dbReference>
<organism evidence="2 3">
    <name type="scientific">Sphingobacterium zhuxiongii</name>
    <dbReference type="NCBI Taxonomy" id="2662364"/>
    <lineage>
        <taxon>Bacteria</taxon>
        <taxon>Pseudomonadati</taxon>
        <taxon>Bacteroidota</taxon>
        <taxon>Sphingobacteriia</taxon>
        <taxon>Sphingobacteriales</taxon>
        <taxon>Sphingobacteriaceae</taxon>
        <taxon>Sphingobacterium</taxon>
    </lineage>
</organism>
<dbReference type="RefSeq" id="WP_153511649.1">
    <property type="nucleotide sequence ID" value="NZ_CP045652.1"/>
</dbReference>
<evidence type="ECO:0000313" key="3">
    <source>
        <dbReference type="Proteomes" id="UP000326921"/>
    </source>
</evidence>
<dbReference type="PANTHER" id="PTHR43792:SF16">
    <property type="entry name" value="N-ACETYLTRANSFERASE DOMAIN-CONTAINING PROTEIN"/>
    <property type="match status" value="1"/>
</dbReference>
<evidence type="ECO:0000259" key="1">
    <source>
        <dbReference type="PROSITE" id="PS51186"/>
    </source>
</evidence>
<dbReference type="EMBL" id="CP045652">
    <property type="protein sequence ID" value="QGA26801.1"/>
    <property type="molecule type" value="Genomic_DNA"/>
</dbReference>
<name>A0A5Q0QD17_9SPHI</name>
<keyword evidence="2" id="KW-0808">Transferase</keyword>
<dbReference type="Proteomes" id="UP000326921">
    <property type="component" value="Chromosome"/>
</dbReference>
<proteinExistence type="predicted"/>
<protein>
    <submittedName>
        <fullName evidence="2">GNAT family N-acetyltransferase</fullName>
    </submittedName>
</protein>
<dbReference type="Gene3D" id="3.40.630.30">
    <property type="match status" value="1"/>
</dbReference>
<evidence type="ECO:0000313" key="2">
    <source>
        <dbReference type="EMBL" id="QGA26801.1"/>
    </source>
</evidence>
<dbReference type="KEGG" id="sphe:GFH32_10915"/>
<feature type="domain" description="N-acetyltransferase" evidence="1">
    <location>
        <begin position="11"/>
        <end position="176"/>
    </location>
</feature>
<dbReference type="PROSITE" id="PS51186">
    <property type="entry name" value="GNAT"/>
    <property type="match status" value="1"/>
</dbReference>
<dbReference type="Pfam" id="PF13302">
    <property type="entry name" value="Acetyltransf_3"/>
    <property type="match status" value="1"/>
</dbReference>
<dbReference type="InterPro" id="IPR016181">
    <property type="entry name" value="Acyl_CoA_acyltransferase"/>
</dbReference>
<dbReference type="GO" id="GO:0016747">
    <property type="term" value="F:acyltransferase activity, transferring groups other than amino-acyl groups"/>
    <property type="evidence" value="ECO:0007669"/>
    <property type="project" value="InterPro"/>
</dbReference>
<dbReference type="PANTHER" id="PTHR43792">
    <property type="entry name" value="GNAT FAMILY, PUTATIVE (AFU_ORTHOLOGUE AFUA_3G00765)-RELATED-RELATED"/>
    <property type="match status" value="1"/>
</dbReference>
<keyword evidence="3" id="KW-1185">Reference proteome</keyword>